<dbReference type="PANTHER" id="PTHR30158">
    <property type="entry name" value="ACRA/E-RELATED COMPONENT OF DRUG EFFLUX TRANSPORTER"/>
    <property type="match status" value="1"/>
</dbReference>
<dbReference type="InterPro" id="IPR006143">
    <property type="entry name" value="RND_pump_MFP"/>
</dbReference>
<dbReference type="InterPro" id="IPR058624">
    <property type="entry name" value="MdtA-like_HH"/>
</dbReference>
<dbReference type="PANTHER" id="PTHR30158:SF10">
    <property type="entry name" value="CATION EFFLUX PUMP"/>
    <property type="match status" value="1"/>
</dbReference>
<dbReference type="EMBL" id="JAKZHW010000002">
    <property type="protein sequence ID" value="MCH8617210.1"/>
    <property type="molecule type" value="Genomic_DNA"/>
</dbReference>
<dbReference type="InterPro" id="IPR058626">
    <property type="entry name" value="MdtA-like_b-barrel"/>
</dbReference>
<dbReference type="Gene3D" id="2.40.50.100">
    <property type="match status" value="1"/>
</dbReference>
<dbReference type="Pfam" id="PF25967">
    <property type="entry name" value="RND-MFP_C"/>
    <property type="match status" value="1"/>
</dbReference>
<accession>A0ABS9VQF9</accession>
<reference evidence="8 9" key="1">
    <citation type="submission" date="2022-03" db="EMBL/GenBank/DDBJ databases">
        <authorList>
            <person name="Jo J.-H."/>
            <person name="Im W.-T."/>
        </authorList>
    </citation>
    <scope>NUCLEOTIDE SEQUENCE [LARGE SCALE GENOMIC DNA]</scope>
    <source>
        <strain evidence="8 9">SM33</strain>
    </source>
</reference>
<proteinExistence type="inferred from homology"/>
<feature type="domain" description="Multidrug resistance protein MdtA-like barrel-sandwich hybrid" evidence="5">
    <location>
        <begin position="85"/>
        <end position="227"/>
    </location>
</feature>
<evidence type="ECO:0000256" key="2">
    <source>
        <dbReference type="ARBA" id="ARBA00009477"/>
    </source>
</evidence>
<dbReference type="Proteomes" id="UP001203058">
    <property type="component" value="Unassembled WGS sequence"/>
</dbReference>
<dbReference type="InterPro" id="IPR058625">
    <property type="entry name" value="MdtA-like_BSH"/>
</dbReference>
<organism evidence="8 9">
    <name type="scientific">Sphingomonas telluris</name>
    <dbReference type="NCBI Taxonomy" id="2907998"/>
    <lineage>
        <taxon>Bacteria</taxon>
        <taxon>Pseudomonadati</taxon>
        <taxon>Pseudomonadota</taxon>
        <taxon>Alphaproteobacteria</taxon>
        <taxon>Sphingomonadales</taxon>
        <taxon>Sphingomonadaceae</taxon>
        <taxon>Sphingomonas</taxon>
    </lineage>
</organism>
<evidence type="ECO:0000259" key="4">
    <source>
        <dbReference type="Pfam" id="PF25876"/>
    </source>
</evidence>
<name>A0ABS9VQF9_9SPHN</name>
<feature type="domain" description="Multidrug resistance protein MdtA-like beta-barrel" evidence="6">
    <location>
        <begin position="234"/>
        <end position="316"/>
    </location>
</feature>
<protein>
    <submittedName>
        <fullName evidence="8">Efflux RND transporter periplasmic adaptor subunit</fullName>
    </submittedName>
</protein>
<evidence type="ECO:0000313" key="9">
    <source>
        <dbReference type="Proteomes" id="UP001203058"/>
    </source>
</evidence>
<evidence type="ECO:0000259" key="7">
    <source>
        <dbReference type="Pfam" id="PF25967"/>
    </source>
</evidence>
<evidence type="ECO:0000256" key="3">
    <source>
        <dbReference type="SAM" id="MobiDB-lite"/>
    </source>
</evidence>
<evidence type="ECO:0000259" key="6">
    <source>
        <dbReference type="Pfam" id="PF25944"/>
    </source>
</evidence>
<dbReference type="Pfam" id="PF25917">
    <property type="entry name" value="BSH_RND"/>
    <property type="match status" value="1"/>
</dbReference>
<dbReference type="Pfam" id="PF25876">
    <property type="entry name" value="HH_MFP_RND"/>
    <property type="match status" value="1"/>
</dbReference>
<sequence length="423" mass="44861">MNMITKVPVDGGAQSVRVAIKDRPLWQRAAIFGTPLVVLAAAVTLWNSDPSPAAAPPLPSVTVAAPLQREVNLWDDYVGRFEASRTVDVRPRVSGQVVGIHFTDGAIVRKGQLLFTIDPRPFTAALAEARAGVATAQSELALAQLNLGRAQRLLAANAVSQANVDQLTAQVRTASAALAAAQARVRQRALDVEFTQIRAPISGRISDRRIDVGNLVSSGDSNGSLLTTINALDPIYFTFDVPESLYLKDSRERRSGAAGEVAEIRLQDEASYNWRGRLDFTDNGISQNSGTIRARAVVHNPDYFLTPGMFGNMRLADGGTAPALLVPDAAIRTDQARKIVLTVGKDGTVSAKPVETGPLVGDLRVVRSGLTTADQVIIQGVQFAMPGAKVKPRVTQIQSAETAAAKAPPPDTPSASQATLAAR</sequence>
<dbReference type="InterPro" id="IPR058627">
    <property type="entry name" value="MdtA-like_C"/>
</dbReference>
<comment type="caution">
    <text evidence="8">The sequence shown here is derived from an EMBL/GenBank/DDBJ whole genome shotgun (WGS) entry which is preliminary data.</text>
</comment>
<dbReference type="Pfam" id="PF25944">
    <property type="entry name" value="Beta-barrel_RND"/>
    <property type="match status" value="1"/>
</dbReference>
<keyword evidence="9" id="KW-1185">Reference proteome</keyword>
<dbReference type="Gene3D" id="2.40.30.170">
    <property type="match status" value="1"/>
</dbReference>
<dbReference type="Gene3D" id="1.10.287.470">
    <property type="entry name" value="Helix hairpin bin"/>
    <property type="match status" value="1"/>
</dbReference>
<comment type="similarity">
    <text evidence="2">Belongs to the membrane fusion protein (MFP) (TC 8.A.1) family.</text>
</comment>
<dbReference type="RefSeq" id="WP_241448074.1">
    <property type="nucleotide sequence ID" value="NZ_JAKZHW010000002.1"/>
</dbReference>
<dbReference type="Gene3D" id="2.40.420.20">
    <property type="match status" value="1"/>
</dbReference>
<feature type="region of interest" description="Disordered" evidence="3">
    <location>
        <begin position="397"/>
        <end position="423"/>
    </location>
</feature>
<evidence type="ECO:0000256" key="1">
    <source>
        <dbReference type="ARBA" id="ARBA00004196"/>
    </source>
</evidence>
<gene>
    <name evidence="8" type="ORF">LZ016_14020</name>
</gene>
<evidence type="ECO:0000259" key="5">
    <source>
        <dbReference type="Pfam" id="PF25917"/>
    </source>
</evidence>
<feature type="domain" description="Multidrug resistance protein MdtA-like C-terminal permuted SH3" evidence="7">
    <location>
        <begin position="323"/>
        <end position="382"/>
    </location>
</feature>
<comment type="subcellular location">
    <subcellularLocation>
        <location evidence="1">Cell envelope</location>
    </subcellularLocation>
</comment>
<dbReference type="SUPFAM" id="SSF111369">
    <property type="entry name" value="HlyD-like secretion proteins"/>
    <property type="match status" value="1"/>
</dbReference>
<evidence type="ECO:0000313" key="8">
    <source>
        <dbReference type="EMBL" id="MCH8617210.1"/>
    </source>
</evidence>
<feature type="domain" description="Multidrug resistance protein MdtA-like alpha-helical hairpin" evidence="4">
    <location>
        <begin position="126"/>
        <end position="195"/>
    </location>
</feature>
<dbReference type="NCBIfam" id="TIGR01730">
    <property type="entry name" value="RND_mfp"/>
    <property type="match status" value="1"/>
</dbReference>